<dbReference type="AlphaFoldDB" id="A0A0C2CGP3"/>
<gene>
    <name evidence="1" type="ORF">ANCDUO_20985</name>
</gene>
<dbReference type="EMBL" id="KN755970">
    <property type="protein sequence ID" value="KIH48942.1"/>
    <property type="molecule type" value="Genomic_DNA"/>
</dbReference>
<sequence length="115" mass="13102">MVWRKWNQSVYIRQWKTTVNEKGVITSIIYYKIVSTYEFSLQTAVIASTLDESTKAMEHSGLNDFCQKCFDVECRGVSSNLFPLPSFIVNSIHKANDCSGRCCLLRLANDIVILV</sequence>
<dbReference type="Proteomes" id="UP000054047">
    <property type="component" value="Unassembled WGS sequence"/>
</dbReference>
<protein>
    <submittedName>
        <fullName evidence="1">Uncharacterized protein</fullName>
    </submittedName>
</protein>
<name>A0A0C2CGP3_9BILA</name>
<organism evidence="1 2">
    <name type="scientific">Ancylostoma duodenale</name>
    <dbReference type="NCBI Taxonomy" id="51022"/>
    <lineage>
        <taxon>Eukaryota</taxon>
        <taxon>Metazoa</taxon>
        <taxon>Ecdysozoa</taxon>
        <taxon>Nematoda</taxon>
        <taxon>Chromadorea</taxon>
        <taxon>Rhabditida</taxon>
        <taxon>Rhabditina</taxon>
        <taxon>Rhabditomorpha</taxon>
        <taxon>Strongyloidea</taxon>
        <taxon>Ancylostomatidae</taxon>
        <taxon>Ancylostomatinae</taxon>
        <taxon>Ancylostoma</taxon>
    </lineage>
</organism>
<evidence type="ECO:0000313" key="1">
    <source>
        <dbReference type="EMBL" id="KIH48942.1"/>
    </source>
</evidence>
<accession>A0A0C2CGP3</accession>
<keyword evidence="2" id="KW-1185">Reference proteome</keyword>
<evidence type="ECO:0000313" key="2">
    <source>
        <dbReference type="Proteomes" id="UP000054047"/>
    </source>
</evidence>
<reference evidence="1 2" key="1">
    <citation type="submission" date="2013-12" db="EMBL/GenBank/DDBJ databases">
        <title>Draft genome of the parsitic nematode Ancylostoma duodenale.</title>
        <authorList>
            <person name="Mitreva M."/>
        </authorList>
    </citation>
    <scope>NUCLEOTIDE SEQUENCE [LARGE SCALE GENOMIC DNA]</scope>
    <source>
        <strain evidence="1 2">Zhejiang</strain>
    </source>
</reference>
<proteinExistence type="predicted"/>
<dbReference type="OrthoDB" id="5988181at2759"/>